<evidence type="ECO:0000259" key="1">
    <source>
        <dbReference type="Pfam" id="PF13460"/>
    </source>
</evidence>
<proteinExistence type="predicted"/>
<dbReference type="Gene3D" id="3.40.50.720">
    <property type="entry name" value="NAD(P)-binding Rossmann-like Domain"/>
    <property type="match status" value="1"/>
</dbReference>
<dbReference type="EMBL" id="JQCF01000001">
    <property type="protein sequence ID" value="KRO00767.1"/>
    <property type="molecule type" value="Genomic_DNA"/>
</dbReference>
<dbReference type="InterPro" id="IPR051606">
    <property type="entry name" value="Polyketide_Oxido-like"/>
</dbReference>
<evidence type="ECO:0000313" key="2">
    <source>
        <dbReference type="EMBL" id="KRO00767.1"/>
    </source>
</evidence>
<sequence length="204" mass="22671">MNLGIIGATGKTGNAVLQVALDRRINVTAIVRNETRLTIDVPTIEKDIFSLTAEDLRPFDAVICTFASSKKSDYPRVNQHLTDILTGTDTRLIVVGSGSTLFIDDSRTKTVGDKLPIIMRNSSRNHLKARQILQNSNIDWTYMAPPMNYLPSGDKTGYYQTGHDVLLHDHNGNSSISYADMALALVDELQHPQNEKQLMTVAWE</sequence>
<dbReference type="AlphaFoldDB" id="A0A0R2LG61"/>
<dbReference type="PANTHER" id="PTHR43355">
    <property type="entry name" value="FLAVIN REDUCTASE (NADPH)"/>
    <property type="match status" value="1"/>
</dbReference>
<evidence type="ECO:0000313" key="3">
    <source>
        <dbReference type="Proteomes" id="UP000051006"/>
    </source>
</evidence>
<dbReference type="PATRIC" id="fig|993692.3.peg.87"/>
<name>A0A0R2LG61_9LACO</name>
<dbReference type="STRING" id="993692.IV57_GL000087"/>
<dbReference type="Proteomes" id="UP000051006">
    <property type="component" value="Unassembled WGS sequence"/>
</dbReference>
<accession>A0A0R2LG61</accession>
<dbReference type="Pfam" id="PF13460">
    <property type="entry name" value="NAD_binding_10"/>
    <property type="match status" value="1"/>
</dbReference>
<dbReference type="SUPFAM" id="SSF51735">
    <property type="entry name" value="NAD(P)-binding Rossmann-fold domains"/>
    <property type="match status" value="1"/>
</dbReference>
<protein>
    <recommendedName>
        <fullName evidence="1">NAD(P)-binding domain-containing protein</fullName>
    </recommendedName>
</protein>
<dbReference type="GO" id="GO:0016646">
    <property type="term" value="F:oxidoreductase activity, acting on the CH-NH group of donors, NAD or NADP as acceptor"/>
    <property type="evidence" value="ECO:0007669"/>
    <property type="project" value="TreeGrafter"/>
</dbReference>
<organism evidence="2 3">
    <name type="scientific">Companilactobacillus kimchiensis</name>
    <dbReference type="NCBI Taxonomy" id="993692"/>
    <lineage>
        <taxon>Bacteria</taxon>
        <taxon>Bacillati</taxon>
        <taxon>Bacillota</taxon>
        <taxon>Bacilli</taxon>
        <taxon>Lactobacillales</taxon>
        <taxon>Lactobacillaceae</taxon>
        <taxon>Companilactobacillus</taxon>
    </lineage>
</organism>
<dbReference type="OrthoDB" id="9785372at2"/>
<dbReference type="InterPro" id="IPR036291">
    <property type="entry name" value="NAD(P)-bd_dom_sf"/>
</dbReference>
<dbReference type="InterPro" id="IPR016040">
    <property type="entry name" value="NAD(P)-bd_dom"/>
</dbReference>
<feature type="domain" description="NAD(P)-binding" evidence="1">
    <location>
        <begin position="7"/>
        <end position="192"/>
    </location>
</feature>
<comment type="caution">
    <text evidence="2">The sequence shown here is derived from an EMBL/GenBank/DDBJ whole genome shotgun (WGS) entry which is preliminary data.</text>
</comment>
<dbReference type="PANTHER" id="PTHR43355:SF2">
    <property type="entry name" value="FLAVIN REDUCTASE (NADPH)"/>
    <property type="match status" value="1"/>
</dbReference>
<reference evidence="2 3" key="1">
    <citation type="journal article" date="2015" name="Genome Announc.">
        <title>Expanding the biotechnology potential of lactobacilli through comparative genomics of 213 strains and associated genera.</title>
        <authorList>
            <person name="Sun Z."/>
            <person name="Harris H.M."/>
            <person name="McCann A."/>
            <person name="Guo C."/>
            <person name="Argimon S."/>
            <person name="Zhang W."/>
            <person name="Yang X."/>
            <person name="Jeffery I.B."/>
            <person name="Cooney J.C."/>
            <person name="Kagawa T.F."/>
            <person name="Liu W."/>
            <person name="Song Y."/>
            <person name="Salvetti E."/>
            <person name="Wrobel A."/>
            <person name="Rasinkangas P."/>
            <person name="Parkhill J."/>
            <person name="Rea M.C."/>
            <person name="O'Sullivan O."/>
            <person name="Ritari J."/>
            <person name="Douillard F.P."/>
            <person name="Paul Ross R."/>
            <person name="Yang R."/>
            <person name="Briner A.E."/>
            <person name="Felis G.E."/>
            <person name="de Vos W.M."/>
            <person name="Barrangou R."/>
            <person name="Klaenhammer T.R."/>
            <person name="Caufield P.W."/>
            <person name="Cui Y."/>
            <person name="Zhang H."/>
            <person name="O'Toole P.W."/>
        </authorList>
    </citation>
    <scope>NUCLEOTIDE SEQUENCE [LARGE SCALE GENOMIC DNA]</scope>
    <source>
        <strain evidence="2 3">DSM 24716</strain>
    </source>
</reference>
<dbReference type="RefSeq" id="WP_057879507.1">
    <property type="nucleotide sequence ID" value="NZ_JQCF01000001.1"/>
</dbReference>
<gene>
    <name evidence="2" type="ORF">IV57_GL000087</name>
</gene>
<keyword evidence="3" id="KW-1185">Reference proteome</keyword>